<dbReference type="Pfam" id="PF14094">
    <property type="entry name" value="DUF4272"/>
    <property type="match status" value="1"/>
</dbReference>
<evidence type="ECO:0008006" key="3">
    <source>
        <dbReference type="Google" id="ProtNLM"/>
    </source>
</evidence>
<dbReference type="STRING" id="679192.HMPREF9013_1371"/>
<gene>
    <name evidence="1" type="ORF">HMPREF9013_1371</name>
</gene>
<organism evidence="1 2">
    <name type="scientific">Bulleidia extructa W1219</name>
    <dbReference type="NCBI Taxonomy" id="679192"/>
    <lineage>
        <taxon>Bacteria</taxon>
        <taxon>Bacillati</taxon>
        <taxon>Bacillota</taxon>
        <taxon>Erysipelotrichia</taxon>
        <taxon>Erysipelotrichales</taxon>
        <taxon>Erysipelotrichaceae</taxon>
        <taxon>Bulleidia</taxon>
    </lineage>
</organism>
<proteinExistence type="predicted"/>
<sequence>MKLFNRLNSHQPLSPMERRDNNNRLIQEMGISCLENLPVLESSEEVQLKEVDIIIKRAIACLLVIQLACDICGNGDYQESKSIISDLLKKFQVEECLLSHEQRLFDQDYTEQDAINVAWTYECYWSLIWALGLIEDDDLKVPNTICDCERAINFVKNCNNFKEFKDKTKLRSIEEVLDMTDLYYRYHWACVEKSINPQTNIGDLNPEVVLERRKGLEWLISTKDDWNEISLDT</sequence>
<dbReference type="AlphaFoldDB" id="D2MQ23"/>
<dbReference type="OrthoDB" id="4399984at2"/>
<evidence type="ECO:0000313" key="2">
    <source>
        <dbReference type="Proteomes" id="UP000005017"/>
    </source>
</evidence>
<accession>D2MQ23</accession>
<name>D2MQ23_9FIRM</name>
<dbReference type="eggNOG" id="ENOG502ZC6N">
    <property type="taxonomic scope" value="Bacteria"/>
</dbReference>
<reference evidence="2" key="1">
    <citation type="submission" date="2009-12" db="EMBL/GenBank/DDBJ databases">
        <title>Sequence of Clostridiales genomosp. BVAB3 str. UPII9-5.</title>
        <authorList>
            <person name="Madupu R."/>
            <person name="Durkin A.S."/>
            <person name="Torralba M."/>
            <person name="Methe B."/>
            <person name="Sutton G.G."/>
            <person name="Strausberg R.L."/>
            <person name="Nelson K.E."/>
        </authorList>
    </citation>
    <scope>NUCLEOTIDE SEQUENCE [LARGE SCALE GENOMIC DNA]</scope>
    <source>
        <strain evidence="2">W1219</strain>
    </source>
</reference>
<dbReference type="EMBL" id="ADFR01000015">
    <property type="protein sequence ID" value="EFC05346.1"/>
    <property type="molecule type" value="Genomic_DNA"/>
</dbReference>
<dbReference type="Proteomes" id="UP000005017">
    <property type="component" value="Unassembled WGS sequence"/>
</dbReference>
<comment type="caution">
    <text evidence="1">The sequence shown here is derived from an EMBL/GenBank/DDBJ whole genome shotgun (WGS) entry which is preliminary data.</text>
</comment>
<evidence type="ECO:0000313" key="1">
    <source>
        <dbReference type="EMBL" id="EFC05346.1"/>
    </source>
</evidence>
<dbReference type="InterPro" id="IPR025368">
    <property type="entry name" value="DUF4272"/>
</dbReference>
<keyword evidence="2" id="KW-1185">Reference proteome</keyword>
<dbReference type="RefSeq" id="WP_006627486.1">
    <property type="nucleotide sequence ID" value="NZ_ADFR01000015.1"/>
</dbReference>
<protein>
    <recommendedName>
        <fullName evidence="3">DUF4272 domain-containing protein</fullName>
    </recommendedName>
</protein>